<reference evidence="1" key="1">
    <citation type="submission" date="2023-04" db="EMBL/GenBank/DDBJ databases">
        <authorList>
            <person name="Vijverberg K."/>
            <person name="Xiong W."/>
            <person name="Schranz E."/>
        </authorList>
    </citation>
    <scope>NUCLEOTIDE SEQUENCE</scope>
</reference>
<sequence length="112" mass="13083">MSLSHSDGALKIVDVDEESGFTFFDSSFIETGLSLEELRWKFYEKSVVVGPLLLPRSRTLLLWLWRPIWFVFPSVMLVDRFFPCRRMLQLRLILFHAKELTPILTPIVGLLL</sequence>
<protein>
    <submittedName>
        <fullName evidence="1">Uncharacterized protein</fullName>
    </submittedName>
</protein>
<dbReference type="EMBL" id="OX465080">
    <property type="protein sequence ID" value="CAI9282831.1"/>
    <property type="molecule type" value="Genomic_DNA"/>
</dbReference>
<accession>A0AA35YYX1</accession>
<evidence type="ECO:0000313" key="2">
    <source>
        <dbReference type="Proteomes" id="UP001177003"/>
    </source>
</evidence>
<name>A0AA35YYX1_LACSI</name>
<keyword evidence="2" id="KW-1185">Reference proteome</keyword>
<evidence type="ECO:0000313" key="1">
    <source>
        <dbReference type="EMBL" id="CAI9282831.1"/>
    </source>
</evidence>
<organism evidence="1 2">
    <name type="scientific">Lactuca saligna</name>
    <name type="common">Willowleaf lettuce</name>
    <dbReference type="NCBI Taxonomy" id="75948"/>
    <lineage>
        <taxon>Eukaryota</taxon>
        <taxon>Viridiplantae</taxon>
        <taxon>Streptophyta</taxon>
        <taxon>Embryophyta</taxon>
        <taxon>Tracheophyta</taxon>
        <taxon>Spermatophyta</taxon>
        <taxon>Magnoliopsida</taxon>
        <taxon>eudicotyledons</taxon>
        <taxon>Gunneridae</taxon>
        <taxon>Pentapetalae</taxon>
        <taxon>asterids</taxon>
        <taxon>campanulids</taxon>
        <taxon>Asterales</taxon>
        <taxon>Asteraceae</taxon>
        <taxon>Cichorioideae</taxon>
        <taxon>Cichorieae</taxon>
        <taxon>Lactucinae</taxon>
        <taxon>Lactuca</taxon>
    </lineage>
</organism>
<dbReference type="Proteomes" id="UP001177003">
    <property type="component" value="Chromosome 4"/>
</dbReference>
<dbReference type="AlphaFoldDB" id="A0AA35YYX1"/>
<proteinExistence type="predicted"/>
<gene>
    <name evidence="1" type="ORF">LSALG_LOCUS22454</name>
</gene>